<dbReference type="PANTHER" id="PTHR34614">
    <property type="match status" value="1"/>
</dbReference>
<dbReference type="Pfam" id="PF01609">
    <property type="entry name" value="DDE_Tnp_1"/>
    <property type="match status" value="1"/>
</dbReference>
<dbReference type="EMBL" id="CP019633">
    <property type="protein sequence ID" value="AQQ08963.1"/>
    <property type="molecule type" value="Genomic_DNA"/>
</dbReference>
<dbReference type="InterPro" id="IPR047654">
    <property type="entry name" value="IS1634_transpos"/>
</dbReference>
<sequence>MYLKKHKRKKNGKINSYYSIAEKRKVSRGRYVEKMVLYLGEISDSQKKSWQRSIEIINEDNKPVRKSLFAFDQDNHTHHDIDTIPVKLSKMKLNNPRTFGDCWLGCEIWDMLGLDTFWSERIDTAKSPVDYSKVVKLLTVNRLIKPGAEFYVHRHWFTQTAMDVLLGCEFDVAEKNRLYRCLDRILPYKEELCSYLKDTWQMMFNLEYDILLYDITSTYFEGLCKSNPKAKFGHSKDRRGDCRQILIALVVTPEGFPINYEILAGNTSERTTLKPLLNKIESKYGKAGRLWLMDRGIPTEAVLEYMRDNGIDYLVGTPRKLLDEFQEELSVKSWFDVNGSVRIKHIAKDDECYILARSKERMAKERAMRKRKLRNYLEGLEKLKKCRSRDVFMQRLGKLKHQAGSCRKCVTLTIPRNKERIEKGEFDYKFEASKYKEMIYRDGTYFLRTNQSGKDGAALWKEYMLQCNVEQAFRELKSDLGIRPVYHHKQDRVEAHVFVAFMSYCLQVTLRHKLRASACGMTAQAALAAMSRIQMLDVSFETQDSRTLLMQRYTEPEDEHKLLLQKLKIELPPQKTPKIYSGKLKK</sequence>
<keyword evidence="3" id="KW-1185">Reference proteome</keyword>
<dbReference type="InterPro" id="IPR002559">
    <property type="entry name" value="Transposase_11"/>
</dbReference>
<protein>
    <submittedName>
        <fullName evidence="2">Transposase</fullName>
    </submittedName>
</protein>
<dbReference type="GO" id="GO:0004803">
    <property type="term" value="F:transposase activity"/>
    <property type="evidence" value="ECO:0007669"/>
    <property type="project" value="InterPro"/>
</dbReference>
<name>A0A1Q2HP03_9BACT</name>
<dbReference type="STRING" id="1940790.L21SP3_00757"/>
<organism evidence="2 3">
    <name type="scientific">Sedimentisphaera cyanobacteriorum</name>
    <dbReference type="NCBI Taxonomy" id="1940790"/>
    <lineage>
        <taxon>Bacteria</taxon>
        <taxon>Pseudomonadati</taxon>
        <taxon>Planctomycetota</taxon>
        <taxon>Phycisphaerae</taxon>
        <taxon>Sedimentisphaerales</taxon>
        <taxon>Sedimentisphaeraceae</taxon>
        <taxon>Sedimentisphaera</taxon>
    </lineage>
</organism>
<dbReference type="GO" id="GO:0006313">
    <property type="term" value="P:DNA transposition"/>
    <property type="evidence" value="ECO:0007669"/>
    <property type="project" value="InterPro"/>
</dbReference>
<proteinExistence type="predicted"/>
<evidence type="ECO:0000313" key="2">
    <source>
        <dbReference type="EMBL" id="AQQ08963.1"/>
    </source>
</evidence>
<dbReference type="SUPFAM" id="SSF53098">
    <property type="entry name" value="Ribonuclease H-like"/>
    <property type="match status" value="1"/>
</dbReference>
<dbReference type="OrthoDB" id="229863at2"/>
<reference evidence="3" key="1">
    <citation type="submission" date="2017-02" db="EMBL/GenBank/DDBJ databases">
        <title>Comparative genomics and description of representatives of a novel lineage of planctomycetes thriving in anoxic sediments.</title>
        <authorList>
            <person name="Spring S."/>
            <person name="Bunk B."/>
            <person name="Sproer C."/>
            <person name="Klenk H.-P."/>
        </authorList>
    </citation>
    <scope>NUCLEOTIDE SEQUENCE [LARGE SCALE GENOMIC DNA]</scope>
    <source>
        <strain evidence="3">L21-RPul-D3</strain>
    </source>
</reference>
<dbReference type="GO" id="GO:0003677">
    <property type="term" value="F:DNA binding"/>
    <property type="evidence" value="ECO:0007669"/>
    <property type="project" value="InterPro"/>
</dbReference>
<evidence type="ECO:0000259" key="1">
    <source>
        <dbReference type="Pfam" id="PF01609"/>
    </source>
</evidence>
<dbReference type="RefSeq" id="WP_077539429.1">
    <property type="nucleotide sequence ID" value="NZ_CP019633.1"/>
</dbReference>
<evidence type="ECO:0000313" key="3">
    <source>
        <dbReference type="Proteomes" id="UP000188273"/>
    </source>
</evidence>
<feature type="domain" description="Transposase IS4-like" evidence="1">
    <location>
        <begin position="228"/>
        <end position="506"/>
    </location>
</feature>
<dbReference type="NCBIfam" id="NF033559">
    <property type="entry name" value="transpos_IS1634"/>
    <property type="match status" value="1"/>
</dbReference>
<gene>
    <name evidence="2" type="ORF">L21SP3_00757</name>
</gene>
<dbReference type="Proteomes" id="UP000188273">
    <property type="component" value="Chromosome"/>
</dbReference>
<dbReference type="PANTHER" id="PTHR34614:SF2">
    <property type="entry name" value="TRANSPOSASE IS4-LIKE DOMAIN-CONTAINING PROTEIN"/>
    <property type="match status" value="1"/>
</dbReference>
<accession>A0A1Q2HP03</accession>
<dbReference type="InterPro" id="IPR012337">
    <property type="entry name" value="RNaseH-like_sf"/>
</dbReference>
<dbReference type="KEGG" id="pbu:L21SP3_00757"/>
<dbReference type="AlphaFoldDB" id="A0A1Q2HP03"/>